<reference evidence="1" key="1">
    <citation type="journal article" date="2020" name="Stud. Mycol.">
        <title>101 Dothideomycetes genomes: a test case for predicting lifestyles and emergence of pathogens.</title>
        <authorList>
            <person name="Haridas S."/>
            <person name="Albert R."/>
            <person name="Binder M."/>
            <person name="Bloem J."/>
            <person name="Labutti K."/>
            <person name="Salamov A."/>
            <person name="Andreopoulos B."/>
            <person name="Baker S."/>
            <person name="Barry K."/>
            <person name="Bills G."/>
            <person name="Bluhm B."/>
            <person name="Cannon C."/>
            <person name="Castanera R."/>
            <person name="Culley D."/>
            <person name="Daum C."/>
            <person name="Ezra D."/>
            <person name="Gonzalez J."/>
            <person name="Henrissat B."/>
            <person name="Kuo A."/>
            <person name="Liang C."/>
            <person name="Lipzen A."/>
            <person name="Lutzoni F."/>
            <person name="Magnuson J."/>
            <person name="Mondo S."/>
            <person name="Nolan M."/>
            <person name="Ohm R."/>
            <person name="Pangilinan J."/>
            <person name="Park H.-J."/>
            <person name="Ramirez L."/>
            <person name="Alfaro M."/>
            <person name="Sun H."/>
            <person name="Tritt A."/>
            <person name="Yoshinaga Y."/>
            <person name="Zwiers L.-H."/>
            <person name="Turgeon B."/>
            <person name="Goodwin S."/>
            <person name="Spatafora J."/>
            <person name="Crous P."/>
            <person name="Grigoriev I."/>
        </authorList>
    </citation>
    <scope>NUCLEOTIDE SEQUENCE</scope>
    <source>
        <strain evidence="1">CBS 123094</strain>
    </source>
</reference>
<dbReference type="AlphaFoldDB" id="A0A6A5WY16"/>
<dbReference type="Gene3D" id="3.80.10.10">
    <property type="entry name" value="Ribonuclease Inhibitor"/>
    <property type="match status" value="1"/>
</dbReference>
<dbReference type="SUPFAM" id="SSF52047">
    <property type="entry name" value="RNI-like"/>
    <property type="match status" value="1"/>
</dbReference>
<dbReference type="EMBL" id="ML977561">
    <property type="protein sequence ID" value="KAF2006018.1"/>
    <property type="molecule type" value="Genomic_DNA"/>
</dbReference>
<protein>
    <recommendedName>
        <fullName evidence="3">F-box domain-containing protein</fullName>
    </recommendedName>
</protein>
<evidence type="ECO:0000313" key="1">
    <source>
        <dbReference type="EMBL" id="KAF2006018.1"/>
    </source>
</evidence>
<evidence type="ECO:0008006" key="3">
    <source>
        <dbReference type="Google" id="ProtNLM"/>
    </source>
</evidence>
<gene>
    <name evidence="1" type="ORF">P154DRAFT_615936</name>
</gene>
<sequence>MEVEIVPTRSQFDLYSFADELLLCIIEQINCRDTLCSLSATCSRLQGLTEPYIWGNLFVMRGDHARRIVQACSSEPHRLSLIQELSIRYKHTVESGIEVLDTIMYQLEKLRHLQIESPCPNNDPWRNNRVEFNSYTRIDYTSLFEASVGTISPVPFGQLQSITLHGHNQDKPFVFGRNAIMFTHPTLRNITLSCCDFEAEVSLEDIPKDKLNSTPLKSLTFIECNIYLKLLDIILCLPKALEELSLGERIYHFDGCWPKPFARTSHPRLPQVLQRQAPSLQRIEHSGKFPSYHDPLLRWNASQFSDFPKITHLEISINSLFVTALQRGHYPRSLEHLKLTDRGSTYYSGIDVFREFETAFQCLNTMVDVDLLFTHFGLLGNKPLESLVSQWVEKEVRKQFHRMSDMVVAKGRRFRVFAHSFGSNESFIPPYMYGESTPKEILIYDSVKKWDFYETNYEKEDNEALKAVELADTGDIEMSDVGVAVDGSPYVN</sequence>
<name>A0A6A5WY16_9PLEO</name>
<evidence type="ECO:0000313" key="2">
    <source>
        <dbReference type="Proteomes" id="UP000799779"/>
    </source>
</evidence>
<dbReference type="OrthoDB" id="2522477at2759"/>
<accession>A0A6A5WY16</accession>
<dbReference type="Proteomes" id="UP000799779">
    <property type="component" value="Unassembled WGS sequence"/>
</dbReference>
<dbReference type="InterPro" id="IPR032675">
    <property type="entry name" value="LRR_dom_sf"/>
</dbReference>
<proteinExistence type="predicted"/>
<keyword evidence="2" id="KW-1185">Reference proteome</keyword>
<organism evidence="1 2">
    <name type="scientific">Amniculicola lignicola CBS 123094</name>
    <dbReference type="NCBI Taxonomy" id="1392246"/>
    <lineage>
        <taxon>Eukaryota</taxon>
        <taxon>Fungi</taxon>
        <taxon>Dikarya</taxon>
        <taxon>Ascomycota</taxon>
        <taxon>Pezizomycotina</taxon>
        <taxon>Dothideomycetes</taxon>
        <taxon>Pleosporomycetidae</taxon>
        <taxon>Pleosporales</taxon>
        <taxon>Amniculicolaceae</taxon>
        <taxon>Amniculicola</taxon>
    </lineage>
</organism>